<dbReference type="Proteomes" id="UP000190135">
    <property type="component" value="Unassembled WGS sequence"/>
</dbReference>
<dbReference type="InterPro" id="IPR005654">
    <property type="entry name" value="ATPase_AFG1-like"/>
</dbReference>
<dbReference type="SUPFAM" id="SSF52540">
    <property type="entry name" value="P-loop containing nucleoside triphosphate hydrolases"/>
    <property type="match status" value="1"/>
</dbReference>
<keyword evidence="3" id="KW-0132">Cell division</keyword>
<evidence type="ECO:0000313" key="3">
    <source>
        <dbReference type="EMBL" id="SKA35566.1"/>
    </source>
</evidence>
<accession>A0A1T4T547</accession>
<gene>
    <name evidence="3" type="ORF">SAMN05428963_11963</name>
</gene>
<dbReference type="AlphaFoldDB" id="A0A1T4T547"/>
<dbReference type="GO" id="GO:0051301">
    <property type="term" value="P:cell division"/>
    <property type="evidence" value="ECO:0007669"/>
    <property type="project" value="UniProtKB-KW"/>
</dbReference>
<dbReference type="GO" id="GO:0005737">
    <property type="term" value="C:cytoplasm"/>
    <property type="evidence" value="ECO:0007669"/>
    <property type="project" value="TreeGrafter"/>
</dbReference>
<evidence type="ECO:0000256" key="1">
    <source>
        <dbReference type="ARBA" id="ARBA00022741"/>
    </source>
</evidence>
<dbReference type="InterPro" id="IPR027417">
    <property type="entry name" value="P-loop_NTPase"/>
</dbReference>
<dbReference type="PANTHER" id="PTHR12169">
    <property type="entry name" value="ATPASE N2B"/>
    <property type="match status" value="1"/>
</dbReference>
<organism evidence="3 4">
    <name type="scientific">Consotaella salsifontis</name>
    <dbReference type="NCBI Taxonomy" id="1365950"/>
    <lineage>
        <taxon>Bacteria</taxon>
        <taxon>Pseudomonadati</taxon>
        <taxon>Pseudomonadota</taxon>
        <taxon>Alphaproteobacteria</taxon>
        <taxon>Hyphomicrobiales</taxon>
        <taxon>Aurantimonadaceae</taxon>
        <taxon>Consotaella</taxon>
    </lineage>
</organism>
<keyword evidence="1" id="KW-0547">Nucleotide-binding</keyword>
<dbReference type="Gene3D" id="3.40.50.300">
    <property type="entry name" value="P-loop containing nucleotide triphosphate hydrolases"/>
    <property type="match status" value="1"/>
</dbReference>
<dbReference type="GO" id="GO:0016887">
    <property type="term" value="F:ATP hydrolysis activity"/>
    <property type="evidence" value="ECO:0007669"/>
    <property type="project" value="InterPro"/>
</dbReference>
<proteinExistence type="predicted"/>
<evidence type="ECO:0000256" key="2">
    <source>
        <dbReference type="ARBA" id="ARBA00022840"/>
    </source>
</evidence>
<keyword evidence="4" id="KW-1185">Reference proteome</keyword>
<evidence type="ECO:0000313" key="4">
    <source>
        <dbReference type="Proteomes" id="UP000190135"/>
    </source>
</evidence>
<keyword evidence="3" id="KW-0131">Cell cycle</keyword>
<dbReference type="STRING" id="1365950.SAMN05428963_11963"/>
<dbReference type="NCBIfam" id="NF040713">
    <property type="entry name" value="ZapE"/>
    <property type="match status" value="1"/>
</dbReference>
<dbReference type="EMBL" id="FUXL01000019">
    <property type="protein sequence ID" value="SKA35566.1"/>
    <property type="molecule type" value="Genomic_DNA"/>
</dbReference>
<keyword evidence="2" id="KW-0067">ATP-binding</keyword>
<reference evidence="3 4" key="1">
    <citation type="submission" date="2017-02" db="EMBL/GenBank/DDBJ databases">
        <authorList>
            <person name="Peterson S.W."/>
        </authorList>
    </citation>
    <scope>NUCLEOTIDE SEQUENCE [LARGE SCALE GENOMIC DNA]</scope>
    <source>
        <strain evidence="3 4">USBA 369</strain>
    </source>
</reference>
<dbReference type="Pfam" id="PF03969">
    <property type="entry name" value="AFG1_ATPase"/>
    <property type="match status" value="1"/>
</dbReference>
<dbReference type="PANTHER" id="PTHR12169:SF6">
    <property type="entry name" value="AFG1-LIKE ATPASE"/>
    <property type="match status" value="1"/>
</dbReference>
<name>A0A1T4T547_9HYPH</name>
<protein>
    <submittedName>
        <fullName evidence="3">Cell division protein ZapE</fullName>
    </submittedName>
</protein>
<dbReference type="GO" id="GO:0005524">
    <property type="term" value="F:ATP binding"/>
    <property type="evidence" value="ECO:0007669"/>
    <property type="project" value="UniProtKB-KW"/>
</dbReference>
<sequence>MARLVALGEIEADPAQRALAQRLDQLDAKLSAAMLSSKTSALGWLFGRRTSREPVKGVYIHGAVGRGKTMLMDMFFRGSSVARKRRVHFHAFMAEVHERIRAQRAAIKEGRGKSDDPIPPVAAAIAEEARLLCFDEFAVNDIADAMILSRLFTALFAEGVVLVATSNVAPDDLYHQGLNRPLFLPFVDILKANTDIFRLDAATDYRLMGLARADLYVTPLGPQTKAHMDATWEKLLCGERESRVTLSVKGHALHVPRAGNGAARFDFDSLLRKPVGAQDFLALSARFHTVMLEGVPALTQAERNEARRFIILVDTLYDAHRRIVISAEVEADRLYSGRNGAEVFEFERTVSRLIEMRSEEYLAGLGETC</sequence>